<dbReference type="Pfam" id="PF07238">
    <property type="entry name" value="PilZ"/>
    <property type="match status" value="2"/>
</dbReference>
<name>A0ABW3HD64_9SPHN</name>
<dbReference type="SUPFAM" id="SSF141371">
    <property type="entry name" value="PilZ domain-like"/>
    <property type="match status" value="2"/>
</dbReference>
<gene>
    <name evidence="2" type="ORF">ACFQ1E_14725</name>
</gene>
<feature type="domain" description="PilZ" evidence="1">
    <location>
        <begin position="23"/>
        <end position="104"/>
    </location>
</feature>
<sequence>MDSFAGHELTVVSLGSGVPRPPERRTEERATTLLRVGKLVVAGEQRLCMVRNLSSSGAMIRLYQPIPVGSAVMVEVTPEYPVPARVMWCQDDLAGIAFDTRIDVIAALRGEQAGGPYRRVARTPRMRVSRHARLCTDDAERGVLLCDISLNGAKVATDLALPVETEAAVFVDGLPPLAGRVRWARDGYVGMQFDVALKIDTLANWLGPDDAM</sequence>
<organism evidence="2 3">
    <name type="scientific">Sphingomonas canadensis</name>
    <dbReference type="NCBI Taxonomy" id="1219257"/>
    <lineage>
        <taxon>Bacteria</taxon>
        <taxon>Pseudomonadati</taxon>
        <taxon>Pseudomonadota</taxon>
        <taxon>Alphaproteobacteria</taxon>
        <taxon>Sphingomonadales</taxon>
        <taxon>Sphingomonadaceae</taxon>
        <taxon>Sphingomonas</taxon>
    </lineage>
</organism>
<accession>A0ABW3HD64</accession>
<reference evidence="3" key="1">
    <citation type="journal article" date="2019" name="Int. J. Syst. Evol. Microbiol.">
        <title>The Global Catalogue of Microorganisms (GCM) 10K type strain sequencing project: providing services to taxonomists for standard genome sequencing and annotation.</title>
        <authorList>
            <consortium name="The Broad Institute Genomics Platform"/>
            <consortium name="The Broad Institute Genome Sequencing Center for Infectious Disease"/>
            <person name="Wu L."/>
            <person name="Ma J."/>
        </authorList>
    </citation>
    <scope>NUCLEOTIDE SEQUENCE [LARGE SCALE GENOMIC DNA]</scope>
    <source>
        <strain evidence="3">CCUG 62982</strain>
    </source>
</reference>
<evidence type="ECO:0000313" key="3">
    <source>
        <dbReference type="Proteomes" id="UP001596977"/>
    </source>
</evidence>
<dbReference type="Gene3D" id="2.40.10.220">
    <property type="entry name" value="predicted glycosyltransferase like domains"/>
    <property type="match status" value="1"/>
</dbReference>
<proteinExistence type="predicted"/>
<evidence type="ECO:0000313" key="2">
    <source>
        <dbReference type="EMBL" id="MFD0947601.1"/>
    </source>
</evidence>
<keyword evidence="3" id="KW-1185">Reference proteome</keyword>
<dbReference type="Proteomes" id="UP001596977">
    <property type="component" value="Unassembled WGS sequence"/>
</dbReference>
<protein>
    <submittedName>
        <fullName evidence="2">PilZ domain-containing protein</fullName>
    </submittedName>
</protein>
<dbReference type="RefSeq" id="WP_264945089.1">
    <property type="nucleotide sequence ID" value="NZ_JAPDRA010000007.1"/>
</dbReference>
<feature type="domain" description="PilZ" evidence="1">
    <location>
        <begin position="122"/>
        <end position="195"/>
    </location>
</feature>
<dbReference type="EMBL" id="JBHTJG010000007">
    <property type="protein sequence ID" value="MFD0947601.1"/>
    <property type="molecule type" value="Genomic_DNA"/>
</dbReference>
<dbReference type="InterPro" id="IPR009875">
    <property type="entry name" value="PilZ_domain"/>
</dbReference>
<evidence type="ECO:0000259" key="1">
    <source>
        <dbReference type="Pfam" id="PF07238"/>
    </source>
</evidence>
<comment type="caution">
    <text evidence="2">The sequence shown here is derived from an EMBL/GenBank/DDBJ whole genome shotgun (WGS) entry which is preliminary data.</text>
</comment>